<evidence type="ECO:0000313" key="1">
    <source>
        <dbReference type="EMBL" id="RHZ83787.1"/>
    </source>
</evidence>
<protein>
    <submittedName>
        <fullName evidence="1">Uncharacterized protein</fullName>
    </submittedName>
</protein>
<keyword evidence="2" id="KW-1185">Reference proteome</keyword>
<comment type="caution">
    <text evidence="1">The sequence shown here is derived from an EMBL/GenBank/DDBJ whole genome shotgun (WGS) entry which is preliminary data.</text>
</comment>
<proteinExistence type="predicted"/>
<gene>
    <name evidence="1" type="ORF">Glove_87g263</name>
</gene>
<evidence type="ECO:0000313" key="2">
    <source>
        <dbReference type="Proteomes" id="UP000266861"/>
    </source>
</evidence>
<accession>A0A397J8G5</accession>
<dbReference type="EMBL" id="PQFF01000083">
    <property type="protein sequence ID" value="RHZ83787.1"/>
    <property type="molecule type" value="Genomic_DNA"/>
</dbReference>
<dbReference type="AlphaFoldDB" id="A0A397J8G5"/>
<reference evidence="1 2" key="1">
    <citation type="submission" date="2018-08" db="EMBL/GenBank/DDBJ databases">
        <title>Genome and evolution of the arbuscular mycorrhizal fungus Diversispora epigaea (formerly Glomus versiforme) and its bacterial endosymbionts.</title>
        <authorList>
            <person name="Sun X."/>
            <person name="Fei Z."/>
            <person name="Harrison M."/>
        </authorList>
    </citation>
    <scope>NUCLEOTIDE SEQUENCE [LARGE SCALE GENOMIC DNA]</scope>
    <source>
        <strain evidence="1 2">IT104</strain>
    </source>
</reference>
<dbReference type="OrthoDB" id="2449190at2759"/>
<dbReference type="Proteomes" id="UP000266861">
    <property type="component" value="Unassembled WGS sequence"/>
</dbReference>
<name>A0A397J8G5_9GLOM</name>
<sequence length="89" mass="10546">MRENDEINESNGDDDIIERPKITCTEVTSILNTLELFFLQQDENYNNLNFNELDYLDGLNKFDELDNLNELNNFDELDNFGDDLYELNE</sequence>
<organism evidence="1 2">
    <name type="scientific">Diversispora epigaea</name>
    <dbReference type="NCBI Taxonomy" id="1348612"/>
    <lineage>
        <taxon>Eukaryota</taxon>
        <taxon>Fungi</taxon>
        <taxon>Fungi incertae sedis</taxon>
        <taxon>Mucoromycota</taxon>
        <taxon>Glomeromycotina</taxon>
        <taxon>Glomeromycetes</taxon>
        <taxon>Diversisporales</taxon>
        <taxon>Diversisporaceae</taxon>
        <taxon>Diversispora</taxon>
    </lineage>
</organism>